<proteinExistence type="predicted"/>
<comment type="caution">
    <text evidence="1">The sequence shown here is derived from an EMBL/GenBank/DDBJ whole genome shotgun (WGS) entry which is preliminary data.</text>
</comment>
<evidence type="ECO:0000313" key="1">
    <source>
        <dbReference type="EMBL" id="KAI8560431.1"/>
    </source>
</evidence>
<organism evidence="1 2">
    <name type="scientific">Rhododendron molle</name>
    <name type="common">Chinese azalea</name>
    <name type="synonym">Azalea mollis</name>
    <dbReference type="NCBI Taxonomy" id="49168"/>
    <lineage>
        <taxon>Eukaryota</taxon>
        <taxon>Viridiplantae</taxon>
        <taxon>Streptophyta</taxon>
        <taxon>Embryophyta</taxon>
        <taxon>Tracheophyta</taxon>
        <taxon>Spermatophyta</taxon>
        <taxon>Magnoliopsida</taxon>
        <taxon>eudicotyledons</taxon>
        <taxon>Gunneridae</taxon>
        <taxon>Pentapetalae</taxon>
        <taxon>asterids</taxon>
        <taxon>Ericales</taxon>
        <taxon>Ericaceae</taxon>
        <taxon>Ericoideae</taxon>
        <taxon>Rhodoreae</taxon>
        <taxon>Rhododendron</taxon>
    </lineage>
</organism>
<protein>
    <submittedName>
        <fullName evidence="1">Uncharacterized protein</fullName>
    </submittedName>
</protein>
<accession>A0ACC0P5L8</accession>
<dbReference type="EMBL" id="CM046391">
    <property type="protein sequence ID" value="KAI8560431.1"/>
    <property type="molecule type" value="Genomic_DNA"/>
</dbReference>
<sequence>MKRLQPSTPTSSHFSNLFSYYSKLLNTTESMEEERIETTMSNLPPEILRQIVSLIPLKEAVRTSTLSTSWKTLWTPFQVEFDSDPNQITSHTDDEASKKINQIVGLLSKSCSSPELWRFSLQMEKTQKPLFFSAAKGGGGGGGEELHLDFFEKGKTIQSNFNLVYDPTPGISNFSSIKTLHLVSVNIIANNLVSTLFSSCRFLESLKLEKCSGIQSIDIKASDSLNSFEVVGCEEVESIAISAPNLKSLWYRGALPLIQINGCLNLVDVVLDLREGFGRSEFDCEDVLNLLSSLKDVEILKISGWLLEWLCAAGVIFERLQFRFNKLKELSWFDASMNQTKRDSLACFLHISPHLEKLFIKTDQNLSSITCPYFHQFWHEPHLWMDYETVTSNVCQLQHLKLIQLEGFANEEDDQLMMLMDLLLRKSIALKSMTVISPEKQSRRVMKIPKSQLNHTSACSPKRLVLCSPYEDYFFGLIEDENSFHWS</sequence>
<gene>
    <name evidence="1" type="ORF">RHMOL_Rhmol04G0254700</name>
</gene>
<keyword evidence="2" id="KW-1185">Reference proteome</keyword>
<name>A0ACC0P5L8_RHOML</name>
<dbReference type="Proteomes" id="UP001062846">
    <property type="component" value="Chromosome 4"/>
</dbReference>
<evidence type="ECO:0000313" key="2">
    <source>
        <dbReference type="Proteomes" id="UP001062846"/>
    </source>
</evidence>
<reference evidence="1" key="1">
    <citation type="submission" date="2022-02" db="EMBL/GenBank/DDBJ databases">
        <title>Plant Genome Project.</title>
        <authorList>
            <person name="Zhang R.-G."/>
        </authorList>
    </citation>
    <scope>NUCLEOTIDE SEQUENCE</scope>
    <source>
        <strain evidence="1">AT1</strain>
    </source>
</reference>